<keyword evidence="4" id="KW-1185">Reference proteome</keyword>
<dbReference type="Gene3D" id="1.10.287.110">
    <property type="entry name" value="DnaJ domain"/>
    <property type="match status" value="1"/>
</dbReference>
<name>A0AAV0IYS4_9ROSI</name>
<protein>
    <recommendedName>
        <fullName evidence="2">J domain-containing protein</fullName>
    </recommendedName>
</protein>
<organism evidence="3 4">
    <name type="scientific">Linum tenue</name>
    <dbReference type="NCBI Taxonomy" id="586396"/>
    <lineage>
        <taxon>Eukaryota</taxon>
        <taxon>Viridiplantae</taxon>
        <taxon>Streptophyta</taxon>
        <taxon>Embryophyta</taxon>
        <taxon>Tracheophyta</taxon>
        <taxon>Spermatophyta</taxon>
        <taxon>Magnoliopsida</taxon>
        <taxon>eudicotyledons</taxon>
        <taxon>Gunneridae</taxon>
        <taxon>Pentapetalae</taxon>
        <taxon>rosids</taxon>
        <taxon>fabids</taxon>
        <taxon>Malpighiales</taxon>
        <taxon>Linaceae</taxon>
        <taxon>Linum</taxon>
    </lineage>
</organism>
<dbReference type="AlphaFoldDB" id="A0AAV0IYS4"/>
<dbReference type="Proteomes" id="UP001154282">
    <property type="component" value="Unassembled WGS sequence"/>
</dbReference>
<gene>
    <name evidence="3" type="ORF">LITE_LOCUS11779</name>
</gene>
<dbReference type="EMBL" id="CAMGYJ010000004">
    <property type="protein sequence ID" value="CAI0402803.1"/>
    <property type="molecule type" value="Genomic_DNA"/>
</dbReference>
<dbReference type="PANTHER" id="PTHR45376:SF1">
    <property type="entry name" value="CHAPERONE DNAJ-DOMAIN SUPERFAMILY PROTEIN-RELATED"/>
    <property type="match status" value="1"/>
</dbReference>
<reference evidence="3" key="1">
    <citation type="submission" date="2022-08" db="EMBL/GenBank/DDBJ databases">
        <authorList>
            <person name="Gutierrez-Valencia J."/>
        </authorList>
    </citation>
    <scope>NUCLEOTIDE SEQUENCE</scope>
</reference>
<dbReference type="InterPro" id="IPR001623">
    <property type="entry name" value="DnaJ_domain"/>
</dbReference>
<dbReference type="InterPro" id="IPR036869">
    <property type="entry name" value="J_dom_sf"/>
</dbReference>
<evidence type="ECO:0000256" key="1">
    <source>
        <dbReference type="SAM" id="MobiDB-lite"/>
    </source>
</evidence>
<sequence>MLAFRFRTLAWNLSSPISSAPLHQTLLLLNERPNFSSRRHRKLHGREELLRNIRAYADSLFQGVNDDFEDEDSSSSKGPSWFRNQHSRGPKNSNARSKRWGKSKDSKLHLCLLHKDVEVETIFRSAFGGDRNFYWSFINDEQPRRNRSYEHFWRHRKIHEDDDYNSSSESDGSSELDLVSERRTLGLSASGPLKLEDVKTAYRTCALKWHPDRHQGSSKAVAEEKFKVCSAAYESLCNKLGMA</sequence>
<dbReference type="Pfam" id="PF00226">
    <property type="entry name" value="DnaJ"/>
    <property type="match status" value="1"/>
</dbReference>
<dbReference type="SUPFAM" id="SSF46565">
    <property type="entry name" value="Chaperone J-domain"/>
    <property type="match status" value="1"/>
</dbReference>
<accession>A0AAV0IYS4</accession>
<dbReference type="PROSITE" id="PS50076">
    <property type="entry name" value="DNAJ_2"/>
    <property type="match status" value="1"/>
</dbReference>
<dbReference type="PANTHER" id="PTHR45376">
    <property type="entry name" value="CHAPERONE DNAJ-DOMAIN SUPERFAMILY PROTEIN-RELATED"/>
    <property type="match status" value="1"/>
</dbReference>
<evidence type="ECO:0000313" key="3">
    <source>
        <dbReference type="EMBL" id="CAI0402803.1"/>
    </source>
</evidence>
<feature type="region of interest" description="Disordered" evidence="1">
    <location>
        <begin position="67"/>
        <end position="101"/>
    </location>
</feature>
<feature type="domain" description="J" evidence="2">
    <location>
        <begin position="180"/>
        <end position="241"/>
    </location>
</feature>
<dbReference type="SMART" id="SM00271">
    <property type="entry name" value="DnaJ"/>
    <property type="match status" value="1"/>
</dbReference>
<comment type="caution">
    <text evidence="3">The sequence shown here is derived from an EMBL/GenBank/DDBJ whole genome shotgun (WGS) entry which is preliminary data.</text>
</comment>
<evidence type="ECO:0000313" key="4">
    <source>
        <dbReference type="Proteomes" id="UP001154282"/>
    </source>
</evidence>
<dbReference type="CDD" id="cd06257">
    <property type="entry name" value="DnaJ"/>
    <property type="match status" value="1"/>
</dbReference>
<proteinExistence type="predicted"/>
<evidence type="ECO:0000259" key="2">
    <source>
        <dbReference type="PROSITE" id="PS50076"/>
    </source>
</evidence>